<accession>A0A1A8WH73</accession>
<evidence type="ECO:0000313" key="1">
    <source>
        <dbReference type="EMBL" id="SBS91147.1"/>
    </source>
</evidence>
<protein>
    <recommendedName>
        <fullName evidence="3">PIR Superfamily Protein</fullName>
    </recommendedName>
</protein>
<sequence length="81" mass="9776">MRKKLIHQGIIILFHDYNNEFTTATSKDGDTESYKGYCEIIKRSYFCSIKFDDYCYKVSKYLEYIKDKNDGNEYEHCIYLN</sequence>
<dbReference type="EMBL" id="FLQU01001046">
    <property type="protein sequence ID" value="SBS91147.1"/>
    <property type="molecule type" value="Genomic_DNA"/>
</dbReference>
<organism evidence="1 2">
    <name type="scientific">Plasmodium ovale curtisi</name>
    <dbReference type="NCBI Taxonomy" id="864141"/>
    <lineage>
        <taxon>Eukaryota</taxon>
        <taxon>Sar</taxon>
        <taxon>Alveolata</taxon>
        <taxon>Apicomplexa</taxon>
        <taxon>Aconoidasida</taxon>
        <taxon>Haemosporida</taxon>
        <taxon>Plasmodiidae</taxon>
        <taxon>Plasmodium</taxon>
        <taxon>Plasmodium (Plasmodium)</taxon>
    </lineage>
</organism>
<evidence type="ECO:0000313" key="2">
    <source>
        <dbReference type="Proteomes" id="UP000078560"/>
    </source>
</evidence>
<reference evidence="2" key="1">
    <citation type="submission" date="2016-05" db="EMBL/GenBank/DDBJ databases">
        <authorList>
            <person name="Naeem Raeece"/>
        </authorList>
    </citation>
    <scope>NUCLEOTIDE SEQUENCE [LARGE SCALE GENOMIC DNA]</scope>
</reference>
<dbReference type="AlphaFoldDB" id="A0A1A8WH73"/>
<name>A0A1A8WH73_PLAOA</name>
<dbReference type="Proteomes" id="UP000078560">
    <property type="component" value="Unassembled WGS sequence"/>
</dbReference>
<gene>
    <name evidence="1" type="ORF">POVCU2_0065780</name>
</gene>
<proteinExistence type="predicted"/>
<evidence type="ECO:0008006" key="3">
    <source>
        <dbReference type="Google" id="ProtNLM"/>
    </source>
</evidence>